<evidence type="ECO:0000256" key="1">
    <source>
        <dbReference type="SAM" id="Phobius"/>
    </source>
</evidence>
<feature type="transmembrane region" description="Helical" evidence="1">
    <location>
        <begin position="196"/>
        <end position="216"/>
    </location>
</feature>
<feature type="transmembrane region" description="Helical" evidence="1">
    <location>
        <begin position="146"/>
        <end position="166"/>
    </location>
</feature>
<dbReference type="Proteomes" id="UP000239561">
    <property type="component" value="Unassembled WGS sequence"/>
</dbReference>
<keyword evidence="1" id="KW-0812">Transmembrane</keyword>
<dbReference type="EMBL" id="MDED01000039">
    <property type="protein sequence ID" value="PPU73693.1"/>
    <property type="molecule type" value="Genomic_DNA"/>
</dbReference>
<dbReference type="AlphaFoldDB" id="A0A2S7DIN4"/>
<reference evidence="3 5" key="2">
    <citation type="submission" date="2021-08" db="EMBL/GenBank/DDBJ databases">
        <title>Genome sequences of Xanthomonas cucurbitae isolates from 5 Midwestern US states.</title>
        <authorList>
            <person name="Hind S.R."/>
        </authorList>
    </citation>
    <scope>NUCLEOTIDE SEQUENCE [LARGE SCALE GENOMIC DNA]</scope>
    <source>
        <strain evidence="3 5">OH_261</strain>
    </source>
</reference>
<evidence type="ECO:0000313" key="5">
    <source>
        <dbReference type="Proteomes" id="UP001214201"/>
    </source>
</evidence>
<sequence>MTSGGREFLKWLAVVFMTGDHALKVLAIGYVPVVAELGRAAFPLFALVLAYNLAQPGADIEKSVKRLFVWGVIATPVTAIAFQRVFPLNVLLSFALAAACILAIQRGRWIFLALCAGLAPAAIEYNWSGLAIVLGGWMFWRNPWQWRVSCPAAALLLLVLPVASLYYVNGNAWALLALPLLGLAALPIRIPRTRRAFYIYYVGHLMVLTGWAYAWADRRLVTVFT</sequence>
<keyword evidence="1" id="KW-1133">Transmembrane helix</keyword>
<gene>
    <name evidence="3" type="ORF">K6978_09535</name>
    <name evidence="2" type="ORF">XcuCFBP2542_15975</name>
</gene>
<evidence type="ECO:0000313" key="4">
    <source>
        <dbReference type="Proteomes" id="UP000239561"/>
    </source>
</evidence>
<proteinExistence type="predicted"/>
<feature type="transmembrane region" description="Helical" evidence="1">
    <location>
        <begin position="173"/>
        <end position="190"/>
    </location>
</feature>
<accession>A0A2S7DIN4</accession>
<dbReference type="RefSeq" id="WP_104604848.1">
    <property type="nucleotide sequence ID" value="NZ_CP082213.1"/>
</dbReference>
<dbReference type="NCBIfam" id="NF010454">
    <property type="entry name" value="PRK13882.1-1"/>
    <property type="match status" value="1"/>
</dbReference>
<feature type="transmembrane region" description="Helical" evidence="1">
    <location>
        <begin position="88"/>
        <end position="104"/>
    </location>
</feature>
<dbReference type="EMBL" id="CP082214">
    <property type="protein sequence ID" value="WDM73309.1"/>
    <property type="molecule type" value="Genomic_DNA"/>
</dbReference>
<dbReference type="Proteomes" id="UP001214201">
    <property type="component" value="Chromosome"/>
</dbReference>
<protein>
    <submittedName>
        <fullName evidence="2">Conjugal transfer protein</fullName>
    </submittedName>
</protein>
<evidence type="ECO:0000313" key="3">
    <source>
        <dbReference type="EMBL" id="WDM73309.1"/>
    </source>
</evidence>
<reference evidence="2 4" key="1">
    <citation type="submission" date="2016-08" db="EMBL/GenBank/DDBJ databases">
        <authorList>
            <person name="Seilhamer J.J."/>
        </authorList>
    </citation>
    <scope>NUCLEOTIDE SEQUENCE [LARGE SCALE GENOMIC DNA]</scope>
    <source>
        <strain evidence="2 4">CFBP2542</strain>
    </source>
</reference>
<evidence type="ECO:0000313" key="2">
    <source>
        <dbReference type="EMBL" id="PPU73693.1"/>
    </source>
</evidence>
<dbReference type="Pfam" id="PF05857">
    <property type="entry name" value="TraX"/>
    <property type="match status" value="1"/>
</dbReference>
<name>A0A2S7DIN4_9XANT</name>
<keyword evidence="5" id="KW-1185">Reference proteome</keyword>
<organism evidence="2 4">
    <name type="scientific">Xanthomonas cucurbitae</name>
    <dbReference type="NCBI Taxonomy" id="56453"/>
    <lineage>
        <taxon>Bacteria</taxon>
        <taxon>Pseudomonadati</taxon>
        <taxon>Pseudomonadota</taxon>
        <taxon>Gammaproteobacteria</taxon>
        <taxon>Lysobacterales</taxon>
        <taxon>Lysobacteraceae</taxon>
        <taxon>Xanthomonas</taxon>
    </lineage>
</organism>
<keyword evidence="1" id="KW-0472">Membrane</keyword>
<feature type="transmembrane region" description="Helical" evidence="1">
    <location>
        <begin position="111"/>
        <end position="140"/>
    </location>
</feature>
<dbReference type="InterPro" id="IPR008875">
    <property type="entry name" value="TraX"/>
</dbReference>